<evidence type="ECO:0000259" key="6">
    <source>
        <dbReference type="Pfam" id="PF04545"/>
    </source>
</evidence>
<dbReference type="PANTHER" id="PTHR34294:SF1">
    <property type="entry name" value="TRANSCRIPTIONAL REGULATOR LSRR"/>
    <property type="match status" value="1"/>
</dbReference>
<sequence>MARNRRDDEIILQIARMRYDQRLPQNEIARVLGISESTVSRALKAAMDLGFVEIQITPYGLRDFETERRLVRRFDLDTAIVVQPRGPEESPYDLLGKAVARAIEERIAPGAVIGVSDGDTVAAVAAAMRRARSSDVDVVSLIGGVGAPQIPSHSSEVCRALAAGLGGRAWQLPVPAIVEDDVSAQHLRETSAVKTVFDLMKRMSIALVGIGTLSPRATVFRHGVIDPSFIDRIRARGAIGTVCGRFFDAEGKVVSTEFDRRTLSIGLDGLARAPLRFAVATGPDKASALRAACSGRIVNALGVDSETARAMLEML</sequence>
<dbReference type="InterPro" id="IPR007630">
    <property type="entry name" value="RNA_pol_sigma70_r4"/>
</dbReference>
<evidence type="ECO:0000256" key="3">
    <source>
        <dbReference type="ARBA" id="ARBA00023125"/>
    </source>
</evidence>
<evidence type="ECO:0000256" key="1">
    <source>
        <dbReference type="ARBA" id="ARBA00010466"/>
    </source>
</evidence>
<dbReference type="Pfam" id="PF04198">
    <property type="entry name" value="Sugar-bind"/>
    <property type="match status" value="1"/>
</dbReference>
<dbReference type="InterPro" id="IPR051054">
    <property type="entry name" value="SorC_transcr_regulators"/>
</dbReference>
<keyword evidence="2" id="KW-0805">Transcription regulation</keyword>
<accession>A0AAU7X3X2</accession>
<reference evidence="7" key="1">
    <citation type="submission" date="2024-06" db="EMBL/GenBank/DDBJ databases">
        <title>Methylostella associata gen. nov., sp. nov., a novel Ancalomicrobiaceae-affiliated facultatively methylotrophic bacteria that feed on methanotrophs of the genus Methylococcus.</title>
        <authorList>
            <person name="Saltykova V."/>
            <person name="Danilova O.V."/>
            <person name="Oshkin I.Y."/>
            <person name="Belova S.E."/>
            <person name="Pimenov N.V."/>
            <person name="Dedysh S.N."/>
        </authorList>
    </citation>
    <scope>NUCLEOTIDE SEQUENCE</scope>
    <source>
        <strain evidence="7">S20</strain>
    </source>
</reference>
<keyword evidence="3" id="KW-0238">DNA-binding</keyword>
<feature type="domain" description="Sugar-binding" evidence="5">
    <location>
        <begin position="63"/>
        <end position="313"/>
    </location>
</feature>
<protein>
    <submittedName>
        <fullName evidence="7">Sugar-binding domain-containing protein</fullName>
    </submittedName>
</protein>
<dbReference type="InterPro" id="IPR037171">
    <property type="entry name" value="NagB/RpiA_transferase-like"/>
</dbReference>
<name>A0AAU7X3X2_9HYPH</name>
<feature type="domain" description="RNA polymerase sigma-70 region 4" evidence="6">
    <location>
        <begin position="16"/>
        <end position="47"/>
    </location>
</feature>
<dbReference type="PANTHER" id="PTHR34294">
    <property type="entry name" value="TRANSCRIPTIONAL REGULATOR-RELATED"/>
    <property type="match status" value="1"/>
</dbReference>
<proteinExistence type="inferred from homology"/>
<comment type="similarity">
    <text evidence="1">Belongs to the SorC transcriptional regulatory family.</text>
</comment>
<dbReference type="AlphaFoldDB" id="A0AAU7X3X2"/>
<evidence type="ECO:0000259" key="5">
    <source>
        <dbReference type="Pfam" id="PF04198"/>
    </source>
</evidence>
<dbReference type="EMBL" id="CP158568">
    <property type="protein sequence ID" value="XBY42829.1"/>
    <property type="molecule type" value="Genomic_DNA"/>
</dbReference>
<dbReference type="InterPro" id="IPR007324">
    <property type="entry name" value="Sugar-bd_dom_put"/>
</dbReference>
<dbReference type="Pfam" id="PF04545">
    <property type="entry name" value="Sigma70_r4"/>
    <property type="match status" value="1"/>
</dbReference>
<dbReference type="SUPFAM" id="SSF100950">
    <property type="entry name" value="NagB/RpiA/CoA transferase-like"/>
    <property type="match status" value="1"/>
</dbReference>
<dbReference type="GO" id="GO:0003700">
    <property type="term" value="F:DNA-binding transcription factor activity"/>
    <property type="evidence" value="ECO:0007669"/>
    <property type="project" value="InterPro"/>
</dbReference>
<evidence type="ECO:0000256" key="4">
    <source>
        <dbReference type="ARBA" id="ARBA00023163"/>
    </source>
</evidence>
<evidence type="ECO:0000313" key="7">
    <source>
        <dbReference type="EMBL" id="XBY42829.1"/>
    </source>
</evidence>
<organism evidence="7">
    <name type="scientific">Methyloraptor flagellatus</name>
    <dbReference type="NCBI Taxonomy" id="3162530"/>
    <lineage>
        <taxon>Bacteria</taxon>
        <taxon>Pseudomonadati</taxon>
        <taxon>Pseudomonadota</taxon>
        <taxon>Alphaproteobacteria</taxon>
        <taxon>Hyphomicrobiales</taxon>
        <taxon>Ancalomicrobiaceae</taxon>
        <taxon>Methyloraptor</taxon>
    </lineage>
</organism>
<dbReference type="Gene3D" id="3.40.50.1360">
    <property type="match status" value="1"/>
</dbReference>
<dbReference type="KEGG" id="mflg:ABS361_11925"/>
<dbReference type="InterPro" id="IPR036390">
    <property type="entry name" value="WH_DNA-bd_sf"/>
</dbReference>
<evidence type="ECO:0000256" key="2">
    <source>
        <dbReference type="ARBA" id="ARBA00023015"/>
    </source>
</evidence>
<dbReference type="Gene3D" id="1.10.10.60">
    <property type="entry name" value="Homeodomain-like"/>
    <property type="match status" value="1"/>
</dbReference>
<dbReference type="SUPFAM" id="SSF46785">
    <property type="entry name" value="Winged helix' DNA-binding domain"/>
    <property type="match status" value="1"/>
</dbReference>
<dbReference type="RefSeq" id="WP_407047930.1">
    <property type="nucleotide sequence ID" value="NZ_CP158568.1"/>
</dbReference>
<dbReference type="GO" id="GO:0006352">
    <property type="term" value="P:DNA-templated transcription initiation"/>
    <property type="evidence" value="ECO:0007669"/>
    <property type="project" value="InterPro"/>
</dbReference>
<dbReference type="CDD" id="cd00090">
    <property type="entry name" value="HTH_ARSR"/>
    <property type="match status" value="1"/>
</dbReference>
<dbReference type="InterPro" id="IPR011991">
    <property type="entry name" value="ArsR-like_HTH"/>
</dbReference>
<dbReference type="GO" id="GO:0003677">
    <property type="term" value="F:DNA binding"/>
    <property type="evidence" value="ECO:0007669"/>
    <property type="project" value="UniProtKB-KW"/>
</dbReference>
<keyword evidence="4" id="KW-0804">Transcription</keyword>
<dbReference type="GO" id="GO:0030246">
    <property type="term" value="F:carbohydrate binding"/>
    <property type="evidence" value="ECO:0007669"/>
    <property type="project" value="InterPro"/>
</dbReference>
<gene>
    <name evidence="7" type="ORF">ABS361_11925</name>
</gene>